<accession>A0A9X1PI87</accession>
<organism evidence="3 4">
    <name type="scientific">Dyadobacter chenwenxiniae</name>
    <dbReference type="NCBI Taxonomy" id="2906456"/>
    <lineage>
        <taxon>Bacteria</taxon>
        <taxon>Pseudomonadati</taxon>
        <taxon>Bacteroidota</taxon>
        <taxon>Cytophagia</taxon>
        <taxon>Cytophagales</taxon>
        <taxon>Spirosomataceae</taxon>
        <taxon>Dyadobacter</taxon>
    </lineage>
</organism>
<evidence type="ECO:0000313" key="3">
    <source>
        <dbReference type="EMBL" id="MCF0059958.1"/>
    </source>
</evidence>
<keyword evidence="4" id="KW-1185">Reference proteome</keyword>
<dbReference type="Pfam" id="PF17288">
    <property type="entry name" value="Terminase_3C"/>
    <property type="match status" value="1"/>
</dbReference>
<dbReference type="Gene3D" id="3.40.50.300">
    <property type="entry name" value="P-loop containing nucleotide triphosphate hydrolases"/>
    <property type="match status" value="1"/>
</dbReference>
<dbReference type="InterPro" id="IPR052380">
    <property type="entry name" value="Viral_DNA_packaging_terminase"/>
</dbReference>
<dbReference type="AlphaFoldDB" id="A0A9X1PI87"/>
<name>A0A9X1PI87_9BACT</name>
<dbReference type="InterPro" id="IPR035413">
    <property type="entry name" value="Terminase_L_C"/>
</dbReference>
<comment type="caution">
    <text evidence="3">The sequence shown here is derived from an EMBL/GenBank/DDBJ whole genome shotgun (WGS) entry which is preliminary data.</text>
</comment>
<dbReference type="RefSeq" id="WP_234652310.1">
    <property type="nucleotide sequence ID" value="NZ_CP094997.1"/>
</dbReference>
<dbReference type="InterPro" id="IPR035412">
    <property type="entry name" value="Terminase_L_N"/>
</dbReference>
<dbReference type="EMBL" id="JAJTTC010000001">
    <property type="protein sequence ID" value="MCF0059958.1"/>
    <property type="molecule type" value="Genomic_DNA"/>
</dbReference>
<feature type="domain" description="Phage terminase large subunit N-terminal" evidence="1">
    <location>
        <begin position="29"/>
        <end position="224"/>
    </location>
</feature>
<dbReference type="Proteomes" id="UP001139000">
    <property type="component" value="Unassembled WGS sequence"/>
</dbReference>
<evidence type="ECO:0000313" key="4">
    <source>
        <dbReference type="Proteomes" id="UP001139000"/>
    </source>
</evidence>
<protein>
    <submittedName>
        <fullName evidence="3">PBSX family phage terminase large subunit</fullName>
    </submittedName>
</protein>
<dbReference type="InterPro" id="IPR027417">
    <property type="entry name" value="P-loop_NTPase"/>
</dbReference>
<gene>
    <name evidence="3" type="ORF">LXM26_00525</name>
</gene>
<dbReference type="PANTHER" id="PTHR39184:SF1">
    <property type="entry name" value="PBSX PHAGE TERMINASE LARGE SUBUNIT"/>
    <property type="match status" value="1"/>
</dbReference>
<dbReference type="PANTHER" id="PTHR39184">
    <property type="match status" value="1"/>
</dbReference>
<reference evidence="3" key="1">
    <citation type="submission" date="2021-12" db="EMBL/GenBank/DDBJ databases">
        <title>Novel species in genus Dyadobacter.</title>
        <authorList>
            <person name="Ma C."/>
        </authorList>
    </citation>
    <scope>NUCLEOTIDE SEQUENCE</scope>
    <source>
        <strain evidence="3">LJ419</strain>
    </source>
</reference>
<dbReference type="NCBIfam" id="TIGR01547">
    <property type="entry name" value="phage_term_2"/>
    <property type="match status" value="1"/>
</dbReference>
<sequence>MEVALSKKYRPLFQWNKCKKDDPLQKVDTVIITGGRYSQKSFASGLFSCVSAKDFKHRILYTRYTLTAAEDSIIPEFNEKIDILNCNAAFETKKDRIIGHNGSKIVFKGIKTSSGNQTAALKSLKNFSMFILEEAEEMPNYEGWDKIKKSIRALDVRNLSILILNPATKEHWVYTEFFEARGVQEGFNGIVGNVLYIHSTYLDLEREFIPDSIFEDFEDKRAAYEYYESLSQKEKDICDAGIVKKAKYYKHVVLGGWLDVAEGVVFTNWSIGQFEEPTPSVFGQDFGFSVDPTTLVQTSIDKSRKKIYVKELLYKPRLTTSMIIEENKRYAGKSLIYADSAEPRLIDEMRRAGCNIRETIKGQGSVSAGIAALQDFEIVIDPGSINLIKEFNNYVWHDKKSKTPVDAWNHGIDSLRYATYPELSRVKKVWQQW</sequence>
<evidence type="ECO:0000259" key="1">
    <source>
        <dbReference type="Pfam" id="PF04466"/>
    </source>
</evidence>
<evidence type="ECO:0000259" key="2">
    <source>
        <dbReference type="Pfam" id="PF17288"/>
    </source>
</evidence>
<dbReference type="Pfam" id="PF04466">
    <property type="entry name" value="Terminase_3"/>
    <property type="match status" value="1"/>
</dbReference>
<dbReference type="Gene3D" id="3.30.420.280">
    <property type="match status" value="1"/>
</dbReference>
<dbReference type="InterPro" id="IPR006437">
    <property type="entry name" value="Phage_terminase_lsu"/>
</dbReference>
<proteinExistence type="predicted"/>
<feature type="domain" description="Phage terminase large subunit C-terminal" evidence="2">
    <location>
        <begin position="285"/>
        <end position="418"/>
    </location>
</feature>